<dbReference type="InterPro" id="IPR049142">
    <property type="entry name" value="MS_channel_1st"/>
</dbReference>
<feature type="transmembrane region" description="Helical" evidence="7">
    <location>
        <begin position="145"/>
        <end position="163"/>
    </location>
</feature>
<accession>A0A832GN84</accession>
<dbReference type="EMBL" id="DSZU01000063">
    <property type="protein sequence ID" value="HGV55166.1"/>
    <property type="molecule type" value="Genomic_DNA"/>
</dbReference>
<dbReference type="GO" id="GO:0008381">
    <property type="term" value="F:mechanosensitive monoatomic ion channel activity"/>
    <property type="evidence" value="ECO:0007669"/>
    <property type="project" value="InterPro"/>
</dbReference>
<dbReference type="InterPro" id="IPR045275">
    <property type="entry name" value="MscS_archaea/bacteria_type"/>
</dbReference>
<dbReference type="SUPFAM" id="SSF82861">
    <property type="entry name" value="Mechanosensitive channel protein MscS (YggB), transmembrane region"/>
    <property type="match status" value="1"/>
</dbReference>
<evidence type="ECO:0000256" key="2">
    <source>
        <dbReference type="ARBA" id="ARBA00008017"/>
    </source>
</evidence>
<feature type="transmembrane region" description="Helical" evidence="7">
    <location>
        <begin position="6"/>
        <end position="27"/>
    </location>
</feature>
<dbReference type="Pfam" id="PF00924">
    <property type="entry name" value="MS_channel_2nd"/>
    <property type="match status" value="1"/>
</dbReference>
<dbReference type="PANTHER" id="PTHR30221:SF1">
    <property type="entry name" value="SMALL-CONDUCTANCE MECHANOSENSITIVE CHANNEL"/>
    <property type="match status" value="1"/>
</dbReference>
<comment type="similarity">
    <text evidence="2">Belongs to the MscS (TC 1.A.23) family.</text>
</comment>
<feature type="domain" description="Mechanosensitive ion channel transmembrane helices 2/3" evidence="10">
    <location>
        <begin position="125"/>
        <end position="164"/>
    </location>
</feature>
<keyword evidence="4 7" id="KW-0812">Transmembrane</keyword>
<feature type="transmembrane region" description="Helical" evidence="7">
    <location>
        <begin position="83"/>
        <end position="108"/>
    </location>
</feature>
<reference evidence="11" key="1">
    <citation type="journal article" date="2020" name="mSystems">
        <title>Genome- and Community-Level Interaction Insights into Carbon Utilization and Element Cycling Functions of Hydrothermarchaeota in Hydrothermal Sediment.</title>
        <authorList>
            <person name="Zhou Z."/>
            <person name="Liu Y."/>
            <person name="Xu W."/>
            <person name="Pan J."/>
            <person name="Luo Z.H."/>
            <person name="Li M."/>
        </authorList>
    </citation>
    <scope>NUCLEOTIDE SEQUENCE [LARGE SCALE GENOMIC DNA]</scope>
    <source>
        <strain evidence="11">SpSt-605</strain>
    </source>
</reference>
<protein>
    <submittedName>
        <fullName evidence="11">Mechanosensitive ion channel family protein</fullName>
    </submittedName>
</protein>
<keyword evidence="5 7" id="KW-1133">Transmembrane helix</keyword>
<dbReference type="InterPro" id="IPR006686">
    <property type="entry name" value="MscS_channel_CS"/>
</dbReference>
<keyword evidence="3" id="KW-1003">Cell membrane</keyword>
<dbReference type="InterPro" id="IPR011014">
    <property type="entry name" value="MscS_channel_TM-2"/>
</dbReference>
<evidence type="ECO:0000256" key="3">
    <source>
        <dbReference type="ARBA" id="ARBA00022475"/>
    </source>
</evidence>
<dbReference type="Pfam" id="PF21088">
    <property type="entry name" value="MS_channel_1st"/>
    <property type="match status" value="1"/>
</dbReference>
<dbReference type="InterPro" id="IPR023408">
    <property type="entry name" value="MscS_beta-dom_sf"/>
</dbReference>
<evidence type="ECO:0000313" key="11">
    <source>
        <dbReference type="EMBL" id="HGV55166.1"/>
    </source>
</evidence>
<proteinExistence type="inferred from homology"/>
<evidence type="ECO:0000256" key="1">
    <source>
        <dbReference type="ARBA" id="ARBA00004651"/>
    </source>
</evidence>
<comment type="caution">
    <text evidence="11">The sequence shown here is derived from an EMBL/GenBank/DDBJ whole genome shotgun (WGS) entry which is preliminary data.</text>
</comment>
<dbReference type="SUPFAM" id="SSF82689">
    <property type="entry name" value="Mechanosensitive channel protein MscS (YggB), C-terminal domain"/>
    <property type="match status" value="1"/>
</dbReference>
<feature type="transmembrane region" description="Helical" evidence="7">
    <location>
        <begin position="120"/>
        <end position="139"/>
    </location>
</feature>
<dbReference type="Gene3D" id="3.30.70.100">
    <property type="match status" value="1"/>
</dbReference>
<evidence type="ECO:0000256" key="4">
    <source>
        <dbReference type="ARBA" id="ARBA00022692"/>
    </source>
</evidence>
<gene>
    <name evidence="11" type="ORF">ENT73_03665</name>
</gene>
<dbReference type="InterPro" id="IPR049278">
    <property type="entry name" value="MS_channel_C"/>
</dbReference>
<dbReference type="PANTHER" id="PTHR30221">
    <property type="entry name" value="SMALL-CONDUCTANCE MECHANOSENSITIVE CHANNEL"/>
    <property type="match status" value="1"/>
</dbReference>
<evidence type="ECO:0000256" key="7">
    <source>
        <dbReference type="SAM" id="Phobius"/>
    </source>
</evidence>
<feature type="transmembrane region" description="Helical" evidence="7">
    <location>
        <begin position="54"/>
        <end position="77"/>
    </location>
</feature>
<evidence type="ECO:0000259" key="8">
    <source>
        <dbReference type="Pfam" id="PF00924"/>
    </source>
</evidence>
<evidence type="ECO:0000259" key="9">
    <source>
        <dbReference type="Pfam" id="PF21082"/>
    </source>
</evidence>
<evidence type="ECO:0000259" key="10">
    <source>
        <dbReference type="Pfam" id="PF21088"/>
    </source>
</evidence>
<dbReference type="Gene3D" id="1.10.287.1260">
    <property type="match status" value="1"/>
</dbReference>
<dbReference type="Gene3D" id="2.30.30.60">
    <property type="match status" value="1"/>
</dbReference>
<name>A0A832GN84_9BACT</name>
<dbReference type="PROSITE" id="PS01246">
    <property type="entry name" value="UPF0003"/>
    <property type="match status" value="1"/>
</dbReference>
<feature type="domain" description="Mechanosensitive ion channel MscS" evidence="8">
    <location>
        <begin position="165"/>
        <end position="232"/>
    </location>
</feature>
<dbReference type="Pfam" id="PF21082">
    <property type="entry name" value="MS_channel_3rd"/>
    <property type="match status" value="1"/>
</dbReference>
<dbReference type="AlphaFoldDB" id="A0A832GN84"/>
<dbReference type="GO" id="GO:0005886">
    <property type="term" value="C:plasma membrane"/>
    <property type="evidence" value="ECO:0007669"/>
    <property type="project" value="UniProtKB-SubCell"/>
</dbReference>
<keyword evidence="6 7" id="KW-0472">Membrane</keyword>
<dbReference type="InterPro" id="IPR010920">
    <property type="entry name" value="LSM_dom_sf"/>
</dbReference>
<comment type="subcellular location">
    <subcellularLocation>
        <location evidence="1">Cell membrane</location>
        <topology evidence="1">Multi-pass membrane protein</topology>
    </subcellularLocation>
</comment>
<feature type="domain" description="Mechanosensitive ion channel MscS C-terminal" evidence="9">
    <location>
        <begin position="241"/>
        <end position="327"/>
    </location>
</feature>
<dbReference type="InterPro" id="IPR011066">
    <property type="entry name" value="MscS_channel_C_sf"/>
</dbReference>
<evidence type="ECO:0000256" key="6">
    <source>
        <dbReference type="ARBA" id="ARBA00023136"/>
    </source>
</evidence>
<dbReference type="SUPFAM" id="SSF50182">
    <property type="entry name" value="Sm-like ribonucleoproteins"/>
    <property type="match status" value="1"/>
</dbReference>
<organism evidence="11">
    <name type="scientific">Caldimicrobium thiodismutans</name>
    <dbReference type="NCBI Taxonomy" id="1653476"/>
    <lineage>
        <taxon>Bacteria</taxon>
        <taxon>Pseudomonadati</taxon>
        <taxon>Thermodesulfobacteriota</taxon>
        <taxon>Thermodesulfobacteria</taxon>
        <taxon>Thermodesulfobacteriales</taxon>
        <taxon>Thermodesulfobacteriaceae</taxon>
        <taxon>Caldimicrobium</taxon>
    </lineage>
</organism>
<dbReference type="InterPro" id="IPR006685">
    <property type="entry name" value="MscS_channel_2nd"/>
</dbReference>
<evidence type="ECO:0000256" key="5">
    <source>
        <dbReference type="ARBA" id="ARBA00022989"/>
    </source>
</evidence>
<sequence length="343" mass="39371">MDWSKYLFPILFSLGILLGAIILRLILSKYLHRLAERTKIPWDEVIIEVLKNYILFWGLLLAIHVFLSFIEIPAHIFRLINKGLLILFVLSLALSGSRLLIKLVDFYLAHKTGISSRITLIEIFLKITVYSIAFIAVLHLLDINIAPFITTFGIAGLAVGLALKDTLENFFSGIHILMARQIKPGDFIRLESGEEGFVEDINWRTTTIKTQQNNLIIIPNAKLAQSRILNYHLPMEELSVLINVGVSYDSDLERVERITLEVAKELMKTHPAGVPDFEPLLRYHTFGDFSINFNVILRCKEAGARFQLIHDFIKKLHRRYKEEGIVIPYPIRTVYLRNPEGEH</sequence>